<sequence length="75" mass="8717">MFLVWFDDSKRVTTEEKIKNAIERYVDRMGQHPNVCLVNKEDANVKVEGISIHAVDYVRPGYYWVGIEDETQQAA</sequence>
<keyword evidence="2" id="KW-1185">Reference proteome</keyword>
<evidence type="ECO:0000313" key="1">
    <source>
        <dbReference type="EMBL" id="ACZ42524.1"/>
    </source>
</evidence>
<reference evidence="2" key="1">
    <citation type="journal article" date="2010" name="Stand. Genomic Sci.">
        <title>Complete genome sequence of 'Thermobaculum terrenum' type strain (YNP1).</title>
        <authorList>
            <person name="Kiss H."/>
            <person name="Cleland D."/>
            <person name="Lapidus A."/>
            <person name="Lucas S."/>
            <person name="Glavina Del Rio T."/>
            <person name="Nolan M."/>
            <person name="Tice H."/>
            <person name="Han C."/>
            <person name="Goodwin L."/>
            <person name="Pitluck S."/>
            <person name="Liolios K."/>
            <person name="Ivanova N."/>
            <person name="Mavromatis K."/>
            <person name="Ovchinnikova G."/>
            <person name="Pati A."/>
            <person name="Chen A."/>
            <person name="Palaniappan K."/>
            <person name="Land M."/>
            <person name="Hauser L."/>
            <person name="Chang Y."/>
            <person name="Jeffries C."/>
            <person name="Lu M."/>
            <person name="Brettin T."/>
            <person name="Detter J."/>
            <person name="Goker M."/>
            <person name="Tindall B."/>
            <person name="Beck B."/>
            <person name="McDermott T."/>
            <person name="Woyke T."/>
            <person name="Bristow J."/>
            <person name="Eisen J."/>
            <person name="Markowitz V."/>
            <person name="Hugenholtz P."/>
            <person name="Kyrpides N."/>
            <person name="Klenk H."/>
            <person name="Cheng J."/>
        </authorList>
    </citation>
    <scope>NUCLEOTIDE SEQUENCE [LARGE SCALE GENOMIC DNA]</scope>
    <source>
        <strain evidence="2">ATCC BAA-798 / YNP1</strain>
    </source>
</reference>
<dbReference type="HOGENOM" id="CLU_193024_0_0_0"/>
<dbReference type="eggNOG" id="ENOG502ZVUU">
    <property type="taxonomic scope" value="Bacteria"/>
</dbReference>
<evidence type="ECO:0000313" key="2">
    <source>
        <dbReference type="Proteomes" id="UP000000323"/>
    </source>
</evidence>
<dbReference type="AlphaFoldDB" id="D1CCK9"/>
<organism evidence="1 2">
    <name type="scientific">Thermobaculum terrenum (strain ATCC BAA-798 / CCMEE 7001 / YNP1)</name>
    <dbReference type="NCBI Taxonomy" id="525904"/>
    <lineage>
        <taxon>Bacteria</taxon>
        <taxon>Bacillati</taxon>
        <taxon>Chloroflexota</taxon>
        <taxon>Chloroflexia</taxon>
        <taxon>Candidatus Thermobaculales</taxon>
        <taxon>Candidatus Thermobaculaceae</taxon>
        <taxon>Thermobaculum</taxon>
    </lineage>
</organism>
<dbReference type="Proteomes" id="UP000000323">
    <property type="component" value="Chromosome 1"/>
</dbReference>
<proteinExistence type="predicted"/>
<dbReference type="KEGG" id="ttr:Tter_1618"/>
<dbReference type="STRING" id="525904.Tter_1618"/>
<dbReference type="RefSeq" id="WP_012875558.1">
    <property type="nucleotide sequence ID" value="NC_013525.1"/>
</dbReference>
<gene>
    <name evidence="1" type="ordered locus">Tter_1618</name>
</gene>
<dbReference type="OrthoDB" id="163516at2"/>
<dbReference type="EMBL" id="CP001825">
    <property type="protein sequence ID" value="ACZ42524.1"/>
    <property type="molecule type" value="Genomic_DNA"/>
</dbReference>
<name>D1CCK9_THET1</name>
<accession>D1CCK9</accession>
<protein>
    <submittedName>
        <fullName evidence="1">Uncharacterized protein</fullName>
    </submittedName>
</protein>